<evidence type="ECO:0008006" key="3">
    <source>
        <dbReference type="Google" id="ProtNLM"/>
    </source>
</evidence>
<sequence length="205" mass="23323">MKIIITLSIGALFASCSQSNPNNILDTVITTVNTDSIKRAAKFQSTSEIAYGKVKFGITKKAYDKLMPEMSNKIGAYDYMFLPQYDKQGKLMGIFIQSYKETANYIDNKLTDELNNLRDVIKAKYEDPTIDHGKPEFFNFKPGMVQYQYDWELGSKMITIGLCEEEGGSEYRAVCYIYNDTMMQAFKDSESKKSEQVKKAAANNF</sequence>
<accession>A0A521EYU9</accession>
<reference evidence="1 2" key="1">
    <citation type="submission" date="2017-05" db="EMBL/GenBank/DDBJ databases">
        <authorList>
            <person name="Varghese N."/>
            <person name="Submissions S."/>
        </authorList>
    </citation>
    <scope>NUCLEOTIDE SEQUENCE [LARGE SCALE GENOMIC DNA]</scope>
    <source>
        <strain evidence="1 2">DSM 19036</strain>
    </source>
</reference>
<proteinExistence type="predicted"/>
<keyword evidence="2" id="KW-1185">Reference proteome</keyword>
<dbReference type="OrthoDB" id="763765at2"/>
<name>A0A521EYU9_9SPHI</name>
<organism evidence="1 2">
    <name type="scientific">Pedobacter westerhofensis</name>
    <dbReference type="NCBI Taxonomy" id="425512"/>
    <lineage>
        <taxon>Bacteria</taxon>
        <taxon>Pseudomonadati</taxon>
        <taxon>Bacteroidota</taxon>
        <taxon>Sphingobacteriia</taxon>
        <taxon>Sphingobacteriales</taxon>
        <taxon>Sphingobacteriaceae</taxon>
        <taxon>Pedobacter</taxon>
    </lineage>
</organism>
<evidence type="ECO:0000313" key="1">
    <source>
        <dbReference type="EMBL" id="SMO89016.1"/>
    </source>
</evidence>
<dbReference type="Proteomes" id="UP000320300">
    <property type="component" value="Unassembled WGS sequence"/>
</dbReference>
<dbReference type="PROSITE" id="PS51257">
    <property type="entry name" value="PROKAR_LIPOPROTEIN"/>
    <property type="match status" value="1"/>
</dbReference>
<gene>
    <name evidence="1" type="ORF">SAMN06265348_109312</name>
</gene>
<dbReference type="AlphaFoldDB" id="A0A521EYU9"/>
<dbReference type="EMBL" id="FXTN01000009">
    <property type="protein sequence ID" value="SMO89016.1"/>
    <property type="molecule type" value="Genomic_DNA"/>
</dbReference>
<dbReference type="RefSeq" id="WP_142529710.1">
    <property type="nucleotide sequence ID" value="NZ_CBCSJO010000009.1"/>
</dbReference>
<protein>
    <recommendedName>
        <fullName evidence="3">Lipoprotein</fullName>
    </recommendedName>
</protein>
<evidence type="ECO:0000313" key="2">
    <source>
        <dbReference type="Proteomes" id="UP000320300"/>
    </source>
</evidence>